<dbReference type="Proteomes" id="UP000182489">
    <property type="component" value="Unassembled WGS sequence"/>
</dbReference>
<evidence type="ECO:0000313" key="2">
    <source>
        <dbReference type="Proteomes" id="UP000182489"/>
    </source>
</evidence>
<sequence>MSETDKLAAQAARKRLLIAQGEMYRVGIVHARANVGYALRPESMLQGVVETAVGFAGHRVESLLAPGGMRLQGAMPYVLTALSFIGRKKLVKPALVLVAVAAVAASWLRRKR</sequence>
<dbReference type="AlphaFoldDB" id="A0A031GGT4"/>
<dbReference type="RefSeq" id="WP_034758933.1">
    <property type="nucleotide sequence ID" value="NZ_FPKH01000007.1"/>
</dbReference>
<accession>A0A031GGT4</accession>
<name>A0A031GGT4_9BURK</name>
<comment type="caution">
    <text evidence="1">The sequence shown here is derived from an EMBL/GenBank/DDBJ whole genome shotgun (WGS) entry which is preliminary data.</text>
</comment>
<dbReference type="EMBL" id="FPKH01000007">
    <property type="protein sequence ID" value="SFY20830.1"/>
    <property type="molecule type" value="Genomic_DNA"/>
</dbReference>
<proteinExistence type="predicted"/>
<evidence type="ECO:0000313" key="1">
    <source>
        <dbReference type="EMBL" id="SFY20830.1"/>
    </source>
</evidence>
<gene>
    <name evidence="1" type="ORF">SAMN03097694_5118</name>
</gene>
<reference evidence="1 2" key="1">
    <citation type="submission" date="2016-11" db="EMBL/GenBank/DDBJ databases">
        <authorList>
            <person name="Varghese N."/>
            <person name="Submissions S."/>
        </authorList>
    </citation>
    <scope>NUCLEOTIDE SEQUENCE [LARGE SCALE GENOMIC DNA]</scope>
    <source>
        <strain evidence="1 2">NFR18</strain>
    </source>
</reference>
<organism evidence="1 2">
    <name type="scientific">Janthinobacterium lividum</name>
    <dbReference type="NCBI Taxonomy" id="29581"/>
    <lineage>
        <taxon>Bacteria</taxon>
        <taxon>Pseudomonadati</taxon>
        <taxon>Pseudomonadota</taxon>
        <taxon>Betaproteobacteria</taxon>
        <taxon>Burkholderiales</taxon>
        <taxon>Oxalobacteraceae</taxon>
        <taxon>Janthinobacterium</taxon>
    </lineage>
</organism>
<dbReference type="OrthoDB" id="8777245at2"/>
<protein>
    <submittedName>
        <fullName evidence="1">Uncharacterized protein</fullName>
    </submittedName>
</protein>